<dbReference type="InterPro" id="IPR006689">
    <property type="entry name" value="Small_GTPase_ARF/SAR"/>
</dbReference>
<dbReference type="InParanoid" id="A7T782"/>
<evidence type="ECO:0000313" key="6">
    <source>
        <dbReference type="EMBL" id="EDO28169.1"/>
    </source>
</evidence>
<dbReference type="Pfam" id="PF00025">
    <property type="entry name" value="Arf"/>
    <property type="match status" value="1"/>
</dbReference>
<evidence type="ECO:0000256" key="4">
    <source>
        <dbReference type="ARBA" id="ARBA00023134"/>
    </source>
</evidence>
<evidence type="ECO:0000256" key="3">
    <source>
        <dbReference type="ARBA" id="ARBA00022741"/>
    </source>
</evidence>
<keyword evidence="2" id="KW-0519">Myristate</keyword>
<name>A7T782_NEMVE</name>
<keyword evidence="3 5" id="KW-0547">Nucleotide-binding</keyword>
<dbReference type="PhylomeDB" id="A7T782"/>
<evidence type="ECO:0000256" key="2">
    <source>
        <dbReference type="ARBA" id="ARBA00022707"/>
    </source>
</evidence>
<keyword evidence="4 5" id="KW-0342">GTP-binding</keyword>
<evidence type="ECO:0000256" key="5">
    <source>
        <dbReference type="PIRSR" id="PIRSR606689-1"/>
    </source>
</evidence>
<dbReference type="Proteomes" id="UP000001593">
    <property type="component" value="Unassembled WGS sequence"/>
</dbReference>
<dbReference type="AlphaFoldDB" id="A7T782"/>
<dbReference type="GO" id="GO:0003924">
    <property type="term" value="F:GTPase activity"/>
    <property type="evidence" value="ECO:0007669"/>
    <property type="project" value="InterPro"/>
</dbReference>
<gene>
    <name evidence="6" type="ORF">NEMVEDRAFT_v1g148627</name>
</gene>
<dbReference type="OMA" id="XELFELL"/>
<sequence>QELDELLEEEKLIGVPLLVFANKQDLMNAATPAEISSNLGLNTIRSRGWQIQGCSALTGEGVQVSL</sequence>
<dbReference type="HOGENOM" id="CLU_040729_17_0_1"/>
<dbReference type="SUPFAM" id="SSF52540">
    <property type="entry name" value="P-loop containing nucleoside triphosphate hydrolases"/>
    <property type="match status" value="1"/>
</dbReference>
<organism evidence="6 7">
    <name type="scientific">Nematostella vectensis</name>
    <name type="common">Starlet sea anemone</name>
    <dbReference type="NCBI Taxonomy" id="45351"/>
    <lineage>
        <taxon>Eukaryota</taxon>
        <taxon>Metazoa</taxon>
        <taxon>Cnidaria</taxon>
        <taxon>Anthozoa</taxon>
        <taxon>Hexacorallia</taxon>
        <taxon>Actiniaria</taxon>
        <taxon>Edwardsiidae</taxon>
        <taxon>Nematostella</taxon>
    </lineage>
</organism>
<comment type="similarity">
    <text evidence="1">Belongs to the small GTPase superfamily. Arf family.</text>
</comment>
<reference evidence="6 7" key="1">
    <citation type="journal article" date="2007" name="Science">
        <title>Sea anemone genome reveals ancestral eumetazoan gene repertoire and genomic organization.</title>
        <authorList>
            <person name="Putnam N.H."/>
            <person name="Srivastava M."/>
            <person name="Hellsten U."/>
            <person name="Dirks B."/>
            <person name="Chapman J."/>
            <person name="Salamov A."/>
            <person name="Terry A."/>
            <person name="Shapiro H."/>
            <person name="Lindquist E."/>
            <person name="Kapitonov V.V."/>
            <person name="Jurka J."/>
            <person name="Genikhovich G."/>
            <person name="Grigoriev I.V."/>
            <person name="Lucas S.M."/>
            <person name="Steele R.E."/>
            <person name="Finnerty J.R."/>
            <person name="Technau U."/>
            <person name="Martindale M.Q."/>
            <person name="Rokhsar D.S."/>
        </authorList>
    </citation>
    <scope>NUCLEOTIDE SEQUENCE [LARGE SCALE GENOMIC DNA]</scope>
    <source>
        <strain evidence="7">CH2 X CH6</strain>
    </source>
</reference>
<dbReference type="STRING" id="45351.A7T782"/>
<proteinExistence type="inferred from homology"/>
<dbReference type="Gene3D" id="3.40.50.300">
    <property type="entry name" value="P-loop containing nucleotide triphosphate hydrolases"/>
    <property type="match status" value="1"/>
</dbReference>
<dbReference type="InterPro" id="IPR044612">
    <property type="entry name" value="ARL2/3"/>
</dbReference>
<keyword evidence="2" id="KW-0449">Lipoprotein</keyword>
<keyword evidence="7" id="KW-1185">Reference proteome</keyword>
<dbReference type="PANTHER" id="PTHR45697">
    <property type="entry name" value="ADP-RIBOSYLATION FACTOR-LIKE PROTEIN 2-RELATED"/>
    <property type="match status" value="1"/>
</dbReference>
<dbReference type="EMBL" id="DS471928">
    <property type="protein sequence ID" value="EDO28169.1"/>
    <property type="molecule type" value="Genomic_DNA"/>
</dbReference>
<evidence type="ECO:0000256" key="1">
    <source>
        <dbReference type="ARBA" id="ARBA00010290"/>
    </source>
</evidence>
<evidence type="ECO:0000313" key="7">
    <source>
        <dbReference type="Proteomes" id="UP000001593"/>
    </source>
</evidence>
<feature type="non-terminal residue" evidence="6">
    <location>
        <position position="1"/>
    </location>
</feature>
<dbReference type="eggNOG" id="KOG0074">
    <property type="taxonomic scope" value="Eukaryota"/>
</dbReference>
<dbReference type="GO" id="GO:0005525">
    <property type="term" value="F:GTP binding"/>
    <property type="evidence" value="ECO:0007669"/>
    <property type="project" value="UniProtKB-KW"/>
</dbReference>
<accession>A7T782</accession>
<dbReference type="InterPro" id="IPR027417">
    <property type="entry name" value="P-loop_NTPase"/>
</dbReference>
<feature type="binding site" evidence="5">
    <location>
        <begin position="22"/>
        <end position="25"/>
    </location>
    <ligand>
        <name>GTP</name>
        <dbReference type="ChEBI" id="CHEBI:37565"/>
    </ligand>
</feature>
<protein>
    <submittedName>
        <fullName evidence="6">Uncharacterized protein</fullName>
    </submittedName>
</protein>